<sequence length="263" mass="28509">MVHLRSKLLRRPQKAGGPSSSSSSSSCSCLGTGRRPPPRPYTYQGRESFFLVLNKDTSSLRLIHPSIPPSIRIKVGRHSHSSSVTLPPLCGDVPLPTNCNCCSDTSPLQVFLLLMGWGPSCSSCTRLFQDRFATFQVQKGAKGLVVAAAMESVHEMVRASSCIYLPPSCSLCRPSGDAPLLEGEQQRVPRTPTVLCSAVQRRAVQTFLFDYLAPAVVGIGSPGDLLFLTRHSPPFLPTLVRFPLSFFCINCVHPSLSSPLLLS</sequence>
<evidence type="ECO:0000313" key="2">
    <source>
        <dbReference type="EMBL" id="RRT68791.1"/>
    </source>
</evidence>
<gene>
    <name evidence="2" type="ORF">B296_00004826</name>
</gene>
<proteinExistence type="predicted"/>
<feature type="compositionally biased region" description="Low complexity" evidence="1">
    <location>
        <begin position="19"/>
        <end position="29"/>
    </location>
</feature>
<organism evidence="2 3">
    <name type="scientific">Ensete ventricosum</name>
    <name type="common">Abyssinian banana</name>
    <name type="synonym">Musa ensete</name>
    <dbReference type="NCBI Taxonomy" id="4639"/>
    <lineage>
        <taxon>Eukaryota</taxon>
        <taxon>Viridiplantae</taxon>
        <taxon>Streptophyta</taxon>
        <taxon>Embryophyta</taxon>
        <taxon>Tracheophyta</taxon>
        <taxon>Spermatophyta</taxon>
        <taxon>Magnoliopsida</taxon>
        <taxon>Liliopsida</taxon>
        <taxon>Zingiberales</taxon>
        <taxon>Musaceae</taxon>
        <taxon>Ensete</taxon>
    </lineage>
</organism>
<name>A0A426ZXU8_ENSVE</name>
<dbReference type="AlphaFoldDB" id="A0A426ZXU8"/>
<feature type="region of interest" description="Disordered" evidence="1">
    <location>
        <begin position="1"/>
        <end position="35"/>
    </location>
</feature>
<dbReference type="Proteomes" id="UP000287651">
    <property type="component" value="Unassembled WGS sequence"/>
</dbReference>
<feature type="compositionally biased region" description="Basic residues" evidence="1">
    <location>
        <begin position="1"/>
        <end position="13"/>
    </location>
</feature>
<protein>
    <submittedName>
        <fullName evidence="2">Uncharacterized protein</fullName>
    </submittedName>
</protein>
<comment type="caution">
    <text evidence="2">The sequence shown here is derived from an EMBL/GenBank/DDBJ whole genome shotgun (WGS) entry which is preliminary data.</text>
</comment>
<accession>A0A426ZXU8</accession>
<dbReference type="EMBL" id="AMZH03004581">
    <property type="protein sequence ID" value="RRT68791.1"/>
    <property type="molecule type" value="Genomic_DNA"/>
</dbReference>
<dbReference type="PROSITE" id="PS51257">
    <property type="entry name" value="PROKAR_LIPOPROTEIN"/>
    <property type="match status" value="1"/>
</dbReference>
<reference evidence="2 3" key="1">
    <citation type="journal article" date="2014" name="Agronomy (Basel)">
        <title>A Draft Genome Sequence for Ensete ventricosum, the Drought-Tolerant Tree Against Hunger.</title>
        <authorList>
            <person name="Harrison J."/>
            <person name="Moore K.A."/>
            <person name="Paszkiewicz K."/>
            <person name="Jones T."/>
            <person name="Grant M."/>
            <person name="Ambacheew D."/>
            <person name="Muzemil S."/>
            <person name="Studholme D.J."/>
        </authorList>
    </citation>
    <scope>NUCLEOTIDE SEQUENCE [LARGE SCALE GENOMIC DNA]</scope>
</reference>
<evidence type="ECO:0000313" key="3">
    <source>
        <dbReference type="Proteomes" id="UP000287651"/>
    </source>
</evidence>
<evidence type="ECO:0000256" key="1">
    <source>
        <dbReference type="SAM" id="MobiDB-lite"/>
    </source>
</evidence>